<dbReference type="EnsemblPlants" id="HORVU.MOREX.r3.6HG0548200.1">
    <property type="protein sequence ID" value="HORVU.MOREX.r3.6HG0548200.1.CDS1"/>
    <property type="gene ID" value="HORVU.MOREX.r3.6HG0548200"/>
</dbReference>
<dbReference type="Gramene" id="HORVU.MOREX.r3.6HG0548200.1">
    <property type="protein sequence ID" value="HORVU.MOREX.r3.6HG0548200.1.CDS1"/>
    <property type="gene ID" value="HORVU.MOREX.r3.6HG0548200"/>
</dbReference>
<dbReference type="Gramene" id="HORVU.MOREX.r3.6HG0548210.1">
    <property type="protein sequence ID" value="HORVU.MOREX.r3.6HG0548210.1.CDS1"/>
    <property type="gene ID" value="HORVU.MOREX.r3.6HG0548210"/>
</dbReference>
<dbReference type="Proteomes" id="UP000011116">
    <property type="component" value="Chromosome 6H"/>
</dbReference>
<reference evidence="2" key="3">
    <citation type="submission" date="2022-01" db="UniProtKB">
        <authorList>
            <consortium name="EnsemblPlants"/>
        </authorList>
    </citation>
    <scope>IDENTIFICATION</scope>
    <source>
        <strain evidence="2">subsp. vulgare</strain>
    </source>
</reference>
<dbReference type="EnsemblPlants" id="HORVU.MOREX.r3.6HG0548210.1">
    <property type="protein sequence ID" value="HORVU.MOREX.r3.6HG0548210.1.CDS1"/>
    <property type="gene ID" value="HORVU.MOREX.r3.6HG0548210"/>
</dbReference>
<keyword evidence="3" id="KW-1185">Reference proteome</keyword>
<dbReference type="Gramene" id="HORVU.MOREX.r3.6HG0548190.1">
    <property type="protein sequence ID" value="HORVU.MOREX.r3.6HG0548190.1.CDS1"/>
    <property type="gene ID" value="HORVU.MOREX.r3.6HG0548190"/>
</dbReference>
<dbReference type="AlphaFoldDB" id="A0A8I6XYB7"/>
<protein>
    <recommendedName>
        <fullName evidence="1">KIB1-4 beta-propeller domain-containing protein</fullName>
    </recommendedName>
</protein>
<reference evidence="2" key="2">
    <citation type="submission" date="2020-10" db="EMBL/GenBank/DDBJ databases">
        <authorList>
            <person name="Scholz U."/>
            <person name="Mascher M."/>
            <person name="Fiebig A."/>
        </authorList>
    </citation>
    <scope>NUCLEOTIDE SEQUENCE [LARGE SCALE GENOMIC DNA]</scope>
    <source>
        <strain evidence="2">cv. Morex</strain>
    </source>
</reference>
<reference evidence="3" key="1">
    <citation type="journal article" date="2012" name="Nature">
        <title>A physical, genetic and functional sequence assembly of the barley genome.</title>
        <authorList>
            <consortium name="The International Barley Genome Sequencing Consortium"/>
            <person name="Mayer K.F."/>
            <person name="Waugh R."/>
            <person name="Brown J.W."/>
            <person name="Schulman A."/>
            <person name="Langridge P."/>
            <person name="Platzer M."/>
            <person name="Fincher G.B."/>
            <person name="Muehlbauer G.J."/>
            <person name="Sato K."/>
            <person name="Close T.J."/>
            <person name="Wise R.P."/>
            <person name="Stein N."/>
        </authorList>
    </citation>
    <scope>NUCLEOTIDE SEQUENCE [LARGE SCALE GENOMIC DNA]</scope>
    <source>
        <strain evidence="3">cv. Morex</strain>
    </source>
</reference>
<dbReference type="PANTHER" id="PTHR33110:SF24">
    <property type="entry name" value="DUF295 DOMAIN-CONTAINING PROTEIN"/>
    <property type="match status" value="1"/>
</dbReference>
<sequence length="402" mass="44841">MAAQEEQPDWLNLPSDLLTIIARRSRDAVTGLTAFRSVCRAWRAASGPAPRLLLPRPRAARLVFPLSRGWSIVFHVRDASCHISHLSTGATAALPALNAFRDAGSDVVRHARYVDCNDVDTSVGNQWMFTNYLDFTDCLRFAVHLPPGPPAATGIGMTVMMYHMMHREAGMFFSRPGDAAWTKVGKPTNHLGHGYFDLAYHDGKMFGMHSNNYHMSVFDAATLRTLQVVGCPPATIMFANKMYGIGTELENFNYVHLVALPTKLVLVRTTIKSYRPVAFCIFELVSGLDGQLAWRMVIDAGNYELFLDGYHATFKENDGTNGSGTWIYYIHDRPWNSSTAACCYNNRYQCGMVAGCYKNRSECGTAVYCYSMQDNKLECVYKSTPKDDGPPAFSTKPSWFIP</sequence>
<evidence type="ECO:0000313" key="2">
    <source>
        <dbReference type="EnsemblPlants" id="HORVU.MOREX.r3.6HG0548180.1.CDS1"/>
    </source>
</evidence>
<organism evidence="2 3">
    <name type="scientific">Hordeum vulgare subsp. vulgare</name>
    <name type="common">Domesticated barley</name>
    <dbReference type="NCBI Taxonomy" id="112509"/>
    <lineage>
        <taxon>Eukaryota</taxon>
        <taxon>Viridiplantae</taxon>
        <taxon>Streptophyta</taxon>
        <taxon>Embryophyta</taxon>
        <taxon>Tracheophyta</taxon>
        <taxon>Spermatophyta</taxon>
        <taxon>Magnoliopsida</taxon>
        <taxon>Liliopsida</taxon>
        <taxon>Poales</taxon>
        <taxon>Poaceae</taxon>
        <taxon>BOP clade</taxon>
        <taxon>Pooideae</taxon>
        <taxon>Triticodae</taxon>
        <taxon>Triticeae</taxon>
        <taxon>Hordeinae</taxon>
        <taxon>Hordeum</taxon>
    </lineage>
</organism>
<feature type="domain" description="KIB1-4 beta-propeller" evidence="1">
    <location>
        <begin position="54"/>
        <end position="345"/>
    </location>
</feature>
<name>A0A8I6XYB7_HORVV</name>
<proteinExistence type="predicted"/>
<dbReference type="Gramene" id="HORVU.MOREX.r3.6HG0548180.1">
    <property type="protein sequence ID" value="HORVU.MOREX.r3.6HG0548180.1.CDS1"/>
    <property type="gene ID" value="HORVU.MOREX.r3.6HG0548180"/>
</dbReference>
<dbReference type="EnsemblPlants" id="HORVU.MOREX.r3.6HG0548180.1">
    <property type="protein sequence ID" value="HORVU.MOREX.r3.6HG0548180.1.CDS1"/>
    <property type="gene ID" value="HORVU.MOREX.r3.6HG0548180"/>
</dbReference>
<accession>A0A8I6XYB7</accession>
<evidence type="ECO:0000259" key="1">
    <source>
        <dbReference type="Pfam" id="PF03478"/>
    </source>
</evidence>
<dbReference type="InterPro" id="IPR005174">
    <property type="entry name" value="KIB1-4_b-propeller"/>
</dbReference>
<dbReference type="Pfam" id="PF03478">
    <property type="entry name" value="Beta-prop_KIB1-4"/>
    <property type="match status" value="1"/>
</dbReference>
<dbReference type="PANTHER" id="PTHR33110">
    <property type="entry name" value="F-BOX/KELCH-REPEAT PROTEIN-RELATED"/>
    <property type="match status" value="1"/>
</dbReference>
<dbReference type="EnsemblPlants" id="HORVU.MOREX.r3.6HG0548190.1">
    <property type="protein sequence ID" value="HORVU.MOREX.r3.6HG0548190.1.CDS1"/>
    <property type="gene ID" value="HORVU.MOREX.r3.6HG0548190"/>
</dbReference>
<evidence type="ECO:0000313" key="3">
    <source>
        <dbReference type="Proteomes" id="UP000011116"/>
    </source>
</evidence>